<evidence type="ECO:0000259" key="1">
    <source>
        <dbReference type="PROSITE" id="PS51674"/>
    </source>
</evidence>
<dbReference type="InterPro" id="IPR034768">
    <property type="entry name" value="4FE4S_WBL"/>
</dbReference>
<dbReference type="PROSITE" id="PS51674">
    <property type="entry name" value="4FE4S_WBL"/>
    <property type="match status" value="1"/>
</dbReference>
<proteinExistence type="predicted"/>
<keyword evidence="3" id="KW-1185">Reference proteome</keyword>
<protein>
    <recommendedName>
        <fullName evidence="1">4Fe-4S Wbl-type domain-containing protein</fullName>
    </recommendedName>
</protein>
<feature type="domain" description="4Fe-4S Wbl-type" evidence="1">
    <location>
        <begin position="21"/>
        <end position="89"/>
    </location>
</feature>
<dbReference type="Proteomes" id="UP001084650">
    <property type="component" value="Unassembled WGS sequence"/>
</dbReference>
<accession>A0ABT4HPV6</accession>
<sequence>MTNWMQLAEHLAAIPDLPGARCKGQPDRFDLPEPYTAADPATESRLTAAAEVCTRCPALDRCGRWVDGLAPKLRPAGVVAGRVFIRRIGSTTTIERS</sequence>
<name>A0ABT4HPV6_MYCIR</name>
<comment type="caution">
    <text evidence="2">The sequence shown here is derived from an EMBL/GenBank/DDBJ whole genome shotgun (WGS) entry which is preliminary data.</text>
</comment>
<evidence type="ECO:0000313" key="3">
    <source>
        <dbReference type="Proteomes" id="UP001084650"/>
    </source>
</evidence>
<dbReference type="EMBL" id="JAPQYE010000026">
    <property type="protein sequence ID" value="MCZ0732218.1"/>
    <property type="molecule type" value="Genomic_DNA"/>
</dbReference>
<reference evidence="2" key="1">
    <citation type="submission" date="2022-12" db="EMBL/GenBank/DDBJ databases">
        <title>Whole genome sequence of Mycolicibacterium iranicum strain SBH312.</title>
        <authorList>
            <person name="Jani J."/>
            <person name="Arifin Mustapha Z."/>
            <person name="Ahmed K."/>
            <person name="Kai Ling C."/>
        </authorList>
    </citation>
    <scope>NUCLEOTIDE SEQUENCE</scope>
    <source>
        <strain evidence="2">SBH312</strain>
    </source>
</reference>
<evidence type="ECO:0000313" key="2">
    <source>
        <dbReference type="EMBL" id="MCZ0732218.1"/>
    </source>
</evidence>
<gene>
    <name evidence="2" type="ORF">OY187_29620</name>
</gene>
<dbReference type="RefSeq" id="WP_268787972.1">
    <property type="nucleotide sequence ID" value="NZ_JAPQYE010000026.1"/>
</dbReference>
<organism evidence="2 3">
    <name type="scientific">Mycolicibacterium iranicum</name>
    <name type="common">Mycobacterium iranicum</name>
    <dbReference type="NCBI Taxonomy" id="912594"/>
    <lineage>
        <taxon>Bacteria</taxon>
        <taxon>Bacillati</taxon>
        <taxon>Actinomycetota</taxon>
        <taxon>Actinomycetes</taxon>
        <taxon>Mycobacteriales</taxon>
        <taxon>Mycobacteriaceae</taxon>
        <taxon>Mycolicibacterium</taxon>
    </lineage>
</organism>